<evidence type="ECO:0000256" key="1">
    <source>
        <dbReference type="SAM" id="MobiDB-lite"/>
    </source>
</evidence>
<accession>A0A4Y7TGX5</accession>
<keyword evidence="3" id="KW-1185">Reference proteome</keyword>
<evidence type="ECO:0000313" key="3">
    <source>
        <dbReference type="Proteomes" id="UP000298030"/>
    </source>
</evidence>
<evidence type="ECO:0000313" key="2">
    <source>
        <dbReference type="EMBL" id="TEB33423.1"/>
    </source>
</evidence>
<dbReference type="STRING" id="71717.A0A4Y7TGX5"/>
<feature type="region of interest" description="Disordered" evidence="1">
    <location>
        <begin position="110"/>
        <end position="131"/>
    </location>
</feature>
<organism evidence="2 3">
    <name type="scientific">Coprinellus micaceus</name>
    <name type="common">Glistening ink-cap mushroom</name>
    <name type="synonym">Coprinus micaceus</name>
    <dbReference type="NCBI Taxonomy" id="71717"/>
    <lineage>
        <taxon>Eukaryota</taxon>
        <taxon>Fungi</taxon>
        <taxon>Dikarya</taxon>
        <taxon>Basidiomycota</taxon>
        <taxon>Agaricomycotina</taxon>
        <taxon>Agaricomycetes</taxon>
        <taxon>Agaricomycetidae</taxon>
        <taxon>Agaricales</taxon>
        <taxon>Agaricineae</taxon>
        <taxon>Psathyrellaceae</taxon>
        <taxon>Coprinellus</taxon>
    </lineage>
</organism>
<reference evidence="2 3" key="1">
    <citation type="journal article" date="2019" name="Nat. Ecol. Evol.">
        <title>Megaphylogeny resolves global patterns of mushroom evolution.</title>
        <authorList>
            <person name="Varga T."/>
            <person name="Krizsan K."/>
            <person name="Foldi C."/>
            <person name="Dima B."/>
            <person name="Sanchez-Garcia M."/>
            <person name="Sanchez-Ramirez S."/>
            <person name="Szollosi G.J."/>
            <person name="Szarkandi J.G."/>
            <person name="Papp V."/>
            <person name="Albert L."/>
            <person name="Andreopoulos W."/>
            <person name="Angelini C."/>
            <person name="Antonin V."/>
            <person name="Barry K.W."/>
            <person name="Bougher N.L."/>
            <person name="Buchanan P."/>
            <person name="Buyck B."/>
            <person name="Bense V."/>
            <person name="Catcheside P."/>
            <person name="Chovatia M."/>
            <person name="Cooper J."/>
            <person name="Damon W."/>
            <person name="Desjardin D."/>
            <person name="Finy P."/>
            <person name="Geml J."/>
            <person name="Haridas S."/>
            <person name="Hughes K."/>
            <person name="Justo A."/>
            <person name="Karasinski D."/>
            <person name="Kautmanova I."/>
            <person name="Kiss B."/>
            <person name="Kocsube S."/>
            <person name="Kotiranta H."/>
            <person name="LaButti K.M."/>
            <person name="Lechner B.E."/>
            <person name="Liimatainen K."/>
            <person name="Lipzen A."/>
            <person name="Lukacs Z."/>
            <person name="Mihaltcheva S."/>
            <person name="Morgado L.N."/>
            <person name="Niskanen T."/>
            <person name="Noordeloos M.E."/>
            <person name="Ohm R.A."/>
            <person name="Ortiz-Santana B."/>
            <person name="Ovrebo C."/>
            <person name="Racz N."/>
            <person name="Riley R."/>
            <person name="Savchenko A."/>
            <person name="Shiryaev A."/>
            <person name="Soop K."/>
            <person name="Spirin V."/>
            <person name="Szebenyi C."/>
            <person name="Tomsovsky M."/>
            <person name="Tulloss R.E."/>
            <person name="Uehling J."/>
            <person name="Grigoriev I.V."/>
            <person name="Vagvolgyi C."/>
            <person name="Papp T."/>
            <person name="Martin F.M."/>
            <person name="Miettinen O."/>
            <person name="Hibbett D.S."/>
            <person name="Nagy L.G."/>
        </authorList>
    </citation>
    <scope>NUCLEOTIDE SEQUENCE [LARGE SCALE GENOMIC DNA]</scope>
    <source>
        <strain evidence="2 3">FP101781</strain>
    </source>
</reference>
<proteinExistence type="predicted"/>
<dbReference type="EMBL" id="QPFP01000012">
    <property type="protein sequence ID" value="TEB33423.1"/>
    <property type="molecule type" value="Genomic_DNA"/>
</dbReference>
<protein>
    <submittedName>
        <fullName evidence="2">Uncharacterized protein</fullName>
    </submittedName>
</protein>
<feature type="region of interest" description="Disordered" evidence="1">
    <location>
        <begin position="225"/>
        <end position="255"/>
    </location>
</feature>
<comment type="caution">
    <text evidence="2">The sequence shown here is derived from an EMBL/GenBank/DDBJ whole genome shotgun (WGS) entry which is preliminary data.</text>
</comment>
<dbReference type="OrthoDB" id="3364132at2759"/>
<feature type="compositionally biased region" description="Polar residues" evidence="1">
    <location>
        <begin position="232"/>
        <end position="244"/>
    </location>
</feature>
<sequence length="255" mass="28761">MPRFKGYSVWVEVEGKKLPEFDPEFFCDDIPLIVCYVPCEAGKKFRIGCTFPMAEIKKENHVSSIAVDGRDLSLECSVLHKNPRRDCYSGRRIPSWEPFTVKIETYAESTAVKRKKRPKPNTAPPSDGRIHETKTNVTHFVKYGEEQSYQEPKGTFRYELFDTETLCEFKFLYRGLDMLIAKDLAPRHDRPAVYPPPPLGSGPNLQAARVDPAVQPPVVPVPACLGEGNPTIPASSTSIQTESLRSWEEEEAQAD</sequence>
<dbReference type="AlphaFoldDB" id="A0A4Y7TGX5"/>
<gene>
    <name evidence="2" type="ORF">FA13DRAFT_1789878</name>
</gene>
<name>A0A4Y7TGX5_COPMI</name>
<dbReference type="Proteomes" id="UP000298030">
    <property type="component" value="Unassembled WGS sequence"/>
</dbReference>